<dbReference type="EMBL" id="LDYG01000010">
    <property type="protein sequence ID" value="KUP08506.1"/>
    <property type="molecule type" value="Genomic_DNA"/>
</dbReference>
<dbReference type="Proteomes" id="UP000074108">
    <property type="component" value="Unassembled WGS sequence"/>
</dbReference>
<dbReference type="STRING" id="1150625.Q75_02470"/>
<dbReference type="AlphaFoldDB" id="A0A147KBF1"/>
<dbReference type="PATRIC" id="fig|1150625.3.peg.528"/>
<accession>A0A147KBF1</accession>
<reference evidence="1 2" key="1">
    <citation type="journal article" date="2016" name="Front. Microbiol.">
        <title>Microevolution Analysis of Bacillus coahuilensis Unveils Differences in Phosphorus Acquisition Strategies and Their Regulation.</title>
        <authorList>
            <person name="Gomez-Lunar Z."/>
            <person name="Hernandez-Gonzalez I."/>
            <person name="Rodriguez-Torres M.D."/>
            <person name="Souza V."/>
            <person name="Olmedo-Alvarez G."/>
        </authorList>
    </citation>
    <scope>NUCLEOTIDE SEQUENCE [LARGE SCALE GENOMIC DNA]</scope>
    <source>
        <strain evidence="2">p1.1.43</strain>
    </source>
</reference>
<gene>
    <name evidence="1" type="ORF">Q75_02470</name>
</gene>
<keyword evidence="2" id="KW-1185">Reference proteome</keyword>
<organism evidence="1 2">
    <name type="scientific">Bacillus coahuilensis p1.1.43</name>
    <dbReference type="NCBI Taxonomy" id="1150625"/>
    <lineage>
        <taxon>Bacteria</taxon>
        <taxon>Bacillati</taxon>
        <taxon>Bacillota</taxon>
        <taxon>Bacilli</taxon>
        <taxon>Bacillales</taxon>
        <taxon>Bacillaceae</taxon>
        <taxon>Bacillus</taxon>
    </lineage>
</organism>
<sequence>MMDRYEQLAGLLRAANPQISEAKARTWVELLWEDFESTYAKAGYDYQGVDMAERFVKNIISMYGGKLHDFAAMNPRYAHLLESKDGKIH</sequence>
<proteinExistence type="predicted"/>
<dbReference type="InterPro" id="IPR026952">
    <property type="entry name" value="WVELL"/>
</dbReference>
<dbReference type="OrthoDB" id="2361637at2"/>
<dbReference type="RefSeq" id="WP_010170992.1">
    <property type="nucleotide sequence ID" value="NZ_LDYG01000010.1"/>
</dbReference>
<name>A0A147KBF1_9BACI</name>
<dbReference type="Pfam" id="PF14043">
    <property type="entry name" value="WVELL"/>
    <property type="match status" value="1"/>
</dbReference>
<evidence type="ECO:0008006" key="3">
    <source>
        <dbReference type="Google" id="ProtNLM"/>
    </source>
</evidence>
<protein>
    <recommendedName>
        <fullName evidence="3">WVELL protein</fullName>
    </recommendedName>
</protein>
<evidence type="ECO:0000313" key="1">
    <source>
        <dbReference type="EMBL" id="KUP08506.1"/>
    </source>
</evidence>
<evidence type="ECO:0000313" key="2">
    <source>
        <dbReference type="Proteomes" id="UP000074108"/>
    </source>
</evidence>
<comment type="caution">
    <text evidence="1">The sequence shown here is derived from an EMBL/GenBank/DDBJ whole genome shotgun (WGS) entry which is preliminary data.</text>
</comment>